<dbReference type="InterPro" id="IPR054593">
    <property type="entry name" value="Beta-mannosidase-like_N2"/>
</dbReference>
<dbReference type="InterPro" id="IPR008979">
    <property type="entry name" value="Galactose-bd-like_sf"/>
</dbReference>
<keyword evidence="9" id="KW-1185">Reference proteome</keyword>
<dbReference type="Pfam" id="PF18368">
    <property type="entry name" value="Ig_GlcNase"/>
    <property type="match status" value="1"/>
</dbReference>
<comment type="caution">
    <text evidence="8">The sequence shown here is derived from an EMBL/GenBank/DDBJ whole genome shotgun (WGS) entry which is preliminary data.</text>
</comment>
<dbReference type="SUPFAM" id="SSF51445">
    <property type="entry name" value="(Trans)glycosidases"/>
    <property type="match status" value="1"/>
</dbReference>
<dbReference type="Proteomes" id="UP000245647">
    <property type="component" value="Unassembled WGS sequence"/>
</dbReference>
<evidence type="ECO:0000256" key="2">
    <source>
        <dbReference type="ARBA" id="ARBA00022801"/>
    </source>
</evidence>
<dbReference type="EMBL" id="QEAS01000015">
    <property type="protein sequence ID" value="PWG79383.1"/>
    <property type="molecule type" value="Genomic_DNA"/>
</dbReference>
<reference evidence="8 9" key="1">
    <citation type="submission" date="2018-04" db="EMBL/GenBank/DDBJ databases">
        <title>Pedobacter chongqingensis sp. nov., isolated from a rottenly hemp rope.</title>
        <authorList>
            <person name="Cai Y."/>
        </authorList>
    </citation>
    <scope>NUCLEOTIDE SEQUENCE [LARGE SCALE GENOMIC DNA]</scope>
    <source>
        <strain evidence="8 9">FJ4-8</strain>
    </source>
</reference>
<evidence type="ECO:0000256" key="4">
    <source>
        <dbReference type="SAM" id="SignalP"/>
    </source>
</evidence>
<dbReference type="Pfam" id="PF22666">
    <property type="entry name" value="Glyco_hydro_2_N2"/>
    <property type="match status" value="1"/>
</dbReference>
<gene>
    <name evidence="8" type="ORF">DDR33_17880</name>
</gene>
<keyword evidence="2 8" id="KW-0378">Hydrolase</keyword>
<dbReference type="InterPro" id="IPR043534">
    <property type="entry name" value="EBDG/EBM"/>
</dbReference>
<feature type="chain" id="PRO_5015538450" evidence="4">
    <location>
        <begin position="22"/>
        <end position="915"/>
    </location>
</feature>
<dbReference type="Pfam" id="PF00703">
    <property type="entry name" value="Glyco_hydro_2"/>
    <property type="match status" value="1"/>
</dbReference>
<sequence>MKKHHLLFLLPFLWGQSAVHAQTSASLSKASSENSIFLRSQKGYNGKTEWKIKKAGDVKAGGAELSKAGYKSSDWYSAIVPGTVLNSLVSNKVYPEPYYGDNNRKERKLIPDIADAGRDFYNYWFRTEFSVPASFAGKKIWLKFHGINYRSEIWLNGKKLGNMAGMFNSQSFDITSIASLKSKNVLAINVLPVDIPGTSNRANNNRQGAVGENKNGGDGEIGKNVTMLMSVGWDFTAPDGIRDRNTGIWKDVELYATGDVLLENAFVQSKLPLPDTTSSRETVSVEVVNASSKAQKGIVSGVISENGIRFQQAVSLAPHERKTVMFRPEQYKQLVVKNPKLWWPVNKGKQNLYTLNLKFETASKQVSHKSSVRFGIREITSDQNTPDQSRRFYVNGHPVFVRGTNWIPEAMLRNTEERTYTELRYTRQAGLNLIRLWGGGIAESDYFYQLCDEMGLMVWSEFWITGDTRFPVDTALYFKNMENTVKRIRSHASSAYYVSANEATEIKGARELIYRLDSTIGYQVQSECCGIHDGSPYKYENPMQYFENTASPRGSRVDGFNPEYGTPCLPTLESLQEMMPAKDLWPISDTVWNYLDGGGFHQVTTKYRQAVDEFGKSSSIAEFARKAQLVGALNFRAIWEVWNYNKFNFGDRFASGFLFWYHNSPLPQTGSRMYDWSLEPTAALYYSQNGLAPLHPQFDYLKNTVSVYNDYRTPFSKYRVDATVYDLQSKVVFNQSKVIDIPSDGLVKDAIKIDFPENISQVHFIKLQLRDASGKVVNDAFYWRSKDQYKGAWTLTGPAVSGFSDINKLPATELKVKATARKSTGKTMLSVTVSNPGNSLAFFTRLKLADDKGAIIKPAFYTDNFFSLLPGESKSVEIEIPAGSFSGGQLHLITESFNSPEVKASISVVNQGNKK</sequence>
<evidence type="ECO:0000313" key="8">
    <source>
        <dbReference type="EMBL" id="PWG79383.1"/>
    </source>
</evidence>
<dbReference type="PANTHER" id="PTHR43536:SF1">
    <property type="entry name" value="MANNOSYLGLYCOPROTEIN ENDO-BETA-MANNOSIDASE"/>
    <property type="match status" value="1"/>
</dbReference>
<dbReference type="InterPro" id="IPR013783">
    <property type="entry name" value="Ig-like_fold"/>
</dbReference>
<evidence type="ECO:0000259" key="5">
    <source>
        <dbReference type="Pfam" id="PF00703"/>
    </source>
</evidence>
<dbReference type="RefSeq" id="WP_109417167.1">
    <property type="nucleotide sequence ID" value="NZ_QEAS01000015.1"/>
</dbReference>
<feature type="domain" description="Glycoside hydrolase family 2 immunoglobulin-like beta-sandwich" evidence="5">
    <location>
        <begin position="280"/>
        <end position="377"/>
    </location>
</feature>
<keyword evidence="4" id="KW-0732">Signal</keyword>
<dbReference type="InterPro" id="IPR017853">
    <property type="entry name" value="GH"/>
</dbReference>
<comment type="similarity">
    <text evidence="1">Belongs to the glycosyl hydrolase 2 family.</text>
</comment>
<evidence type="ECO:0000256" key="1">
    <source>
        <dbReference type="ARBA" id="ARBA00007401"/>
    </source>
</evidence>
<protein>
    <submittedName>
        <fullName evidence="8">Glycoside hydrolase family 2</fullName>
    </submittedName>
</protein>
<dbReference type="AlphaFoldDB" id="A0A2U2PDE0"/>
<evidence type="ECO:0000256" key="3">
    <source>
        <dbReference type="ARBA" id="ARBA00023295"/>
    </source>
</evidence>
<dbReference type="InterPro" id="IPR006102">
    <property type="entry name" value="Ig-like_GH2"/>
</dbReference>
<evidence type="ECO:0000313" key="9">
    <source>
        <dbReference type="Proteomes" id="UP000245647"/>
    </source>
</evidence>
<dbReference type="GO" id="GO:0005975">
    <property type="term" value="P:carbohydrate metabolic process"/>
    <property type="evidence" value="ECO:0007669"/>
    <property type="project" value="InterPro"/>
</dbReference>
<dbReference type="OrthoDB" id="9801077at2"/>
<dbReference type="SUPFAM" id="SSF49303">
    <property type="entry name" value="beta-Galactosidase/glucuronidase domain"/>
    <property type="match status" value="3"/>
</dbReference>
<dbReference type="Gene3D" id="2.60.40.10">
    <property type="entry name" value="Immunoglobulins"/>
    <property type="match status" value="3"/>
</dbReference>
<accession>A0A2U2PDE0</accession>
<name>A0A2U2PDE0_9SPHI</name>
<dbReference type="GO" id="GO:0004553">
    <property type="term" value="F:hydrolase activity, hydrolyzing O-glycosyl compounds"/>
    <property type="evidence" value="ECO:0007669"/>
    <property type="project" value="InterPro"/>
</dbReference>
<evidence type="ECO:0000259" key="7">
    <source>
        <dbReference type="Pfam" id="PF22666"/>
    </source>
</evidence>
<dbReference type="Gene3D" id="3.20.20.80">
    <property type="entry name" value="Glycosidases"/>
    <property type="match status" value="1"/>
</dbReference>
<feature type="signal peptide" evidence="4">
    <location>
        <begin position="1"/>
        <end position="21"/>
    </location>
</feature>
<dbReference type="InterPro" id="IPR041351">
    <property type="entry name" value="Ig_GlcNase"/>
</dbReference>
<feature type="domain" description="Beta-mannosidase-like galactose-binding" evidence="7">
    <location>
        <begin position="71"/>
        <end position="250"/>
    </location>
</feature>
<feature type="domain" description="Exo-beta-D-glucosaminidase Ig-fold" evidence="6">
    <location>
        <begin position="800"/>
        <end position="887"/>
    </location>
</feature>
<dbReference type="PANTHER" id="PTHR43536">
    <property type="entry name" value="MANNOSYLGLYCOPROTEIN ENDO-BETA-MANNOSIDASE"/>
    <property type="match status" value="1"/>
</dbReference>
<dbReference type="SUPFAM" id="SSF49785">
    <property type="entry name" value="Galactose-binding domain-like"/>
    <property type="match status" value="1"/>
</dbReference>
<proteinExistence type="inferred from homology"/>
<organism evidence="8 9">
    <name type="scientific">Pararcticibacter amylolyticus</name>
    <dbReference type="NCBI Taxonomy" id="2173175"/>
    <lineage>
        <taxon>Bacteria</taxon>
        <taxon>Pseudomonadati</taxon>
        <taxon>Bacteroidota</taxon>
        <taxon>Sphingobacteriia</taxon>
        <taxon>Sphingobacteriales</taxon>
        <taxon>Sphingobacteriaceae</taxon>
        <taxon>Pararcticibacter</taxon>
    </lineage>
</organism>
<dbReference type="InterPro" id="IPR036156">
    <property type="entry name" value="Beta-gal/glucu_dom_sf"/>
</dbReference>
<keyword evidence="3" id="KW-0326">Glycosidase</keyword>
<evidence type="ECO:0000259" key="6">
    <source>
        <dbReference type="Pfam" id="PF18368"/>
    </source>
</evidence>
<dbReference type="Gene3D" id="2.60.120.260">
    <property type="entry name" value="Galactose-binding domain-like"/>
    <property type="match status" value="1"/>
</dbReference>